<gene>
    <name evidence="3" type="ORF">RL72_01585</name>
</gene>
<reference evidence="3 4" key="1">
    <citation type="submission" date="2015-02" db="EMBL/GenBank/DDBJ databases">
        <title>Draft genome sequences of ten Microbacterium spp. with emphasis on heavy metal contaminated environments.</title>
        <authorList>
            <person name="Corretto E."/>
        </authorList>
    </citation>
    <scope>NUCLEOTIDE SEQUENCE [LARGE SCALE GENOMIC DNA]</scope>
    <source>
        <strain evidence="3 4">DSM 23848</strain>
    </source>
</reference>
<dbReference type="RefSeq" id="WP_156156732.1">
    <property type="nucleotide sequence ID" value="NZ_JYIT01000072.1"/>
</dbReference>
<feature type="region of interest" description="Disordered" evidence="1">
    <location>
        <begin position="187"/>
        <end position="207"/>
    </location>
</feature>
<dbReference type="PROSITE" id="PS51257">
    <property type="entry name" value="PROKAR_LIPOPROTEIN"/>
    <property type="match status" value="1"/>
</dbReference>
<protein>
    <recommendedName>
        <fullName evidence="5">PknH-like extracellular domain-containing protein</fullName>
    </recommendedName>
</protein>
<dbReference type="Proteomes" id="UP000033448">
    <property type="component" value="Unassembled WGS sequence"/>
</dbReference>
<keyword evidence="2" id="KW-0732">Signal</keyword>
<dbReference type="EMBL" id="JYIT01000072">
    <property type="protein sequence ID" value="KJL24862.1"/>
    <property type="molecule type" value="Genomic_DNA"/>
</dbReference>
<proteinExistence type="predicted"/>
<name>A0A0F0KVC8_9MICO</name>
<evidence type="ECO:0000313" key="4">
    <source>
        <dbReference type="Proteomes" id="UP000033448"/>
    </source>
</evidence>
<feature type="signal peptide" evidence="2">
    <location>
        <begin position="1"/>
        <end position="18"/>
    </location>
</feature>
<evidence type="ECO:0008006" key="5">
    <source>
        <dbReference type="Google" id="ProtNLM"/>
    </source>
</evidence>
<evidence type="ECO:0000256" key="2">
    <source>
        <dbReference type="SAM" id="SignalP"/>
    </source>
</evidence>
<sequence>MKKSFAAAVLLAGVVALSGCNGGATEQRPVAKADAATLEPTSEPTPTPTPTPELFPVIGSFTSDVANDTGYTAKISATWSSLVRLSAADAKAKLPECAKWIDLIYKGGATDGIVYVARVTGTIEYPSVNGFQWPAGEDINLAMTKMGSGNAQATCEEPYIDKTTGTMPAAPEGGAFVRTAIWPVSKTPKNPDAELRPAPGSGLASPEVPVQDYINSDLRISTFQKVTCTNASDVQSAYGNACRFSMPIPVGQ</sequence>
<accession>A0A0F0KVC8</accession>
<keyword evidence="4" id="KW-1185">Reference proteome</keyword>
<feature type="chain" id="PRO_5039275697" description="PknH-like extracellular domain-containing protein" evidence="2">
    <location>
        <begin position="19"/>
        <end position="252"/>
    </location>
</feature>
<dbReference type="AlphaFoldDB" id="A0A0F0KVC8"/>
<evidence type="ECO:0000313" key="3">
    <source>
        <dbReference type="EMBL" id="KJL24862.1"/>
    </source>
</evidence>
<dbReference type="PATRIC" id="fig|582680.7.peg.1623"/>
<comment type="caution">
    <text evidence="3">The sequence shown here is derived from an EMBL/GenBank/DDBJ whole genome shotgun (WGS) entry which is preliminary data.</text>
</comment>
<evidence type="ECO:0000256" key="1">
    <source>
        <dbReference type="SAM" id="MobiDB-lite"/>
    </source>
</evidence>
<organism evidence="3 4">
    <name type="scientific">Microbacterium azadirachtae</name>
    <dbReference type="NCBI Taxonomy" id="582680"/>
    <lineage>
        <taxon>Bacteria</taxon>
        <taxon>Bacillati</taxon>
        <taxon>Actinomycetota</taxon>
        <taxon>Actinomycetes</taxon>
        <taxon>Micrococcales</taxon>
        <taxon>Microbacteriaceae</taxon>
        <taxon>Microbacterium</taxon>
    </lineage>
</organism>